<dbReference type="Proteomes" id="UP000250157">
    <property type="component" value="Segment"/>
</dbReference>
<evidence type="ECO:0000313" key="2">
    <source>
        <dbReference type="Proteomes" id="UP000250157"/>
    </source>
</evidence>
<dbReference type="RefSeq" id="YP_010090790.1">
    <property type="nucleotide sequence ID" value="NC_055721.1"/>
</dbReference>
<sequence length="57" mass="6630">MTKEELKEYLKENLSFNVMSPSYKDSTLRIELLLEGEEIAIASIWADDIPLSQKDPW</sequence>
<dbReference type="KEGG" id="vg:65108282"/>
<protein>
    <submittedName>
        <fullName evidence="1">Uncharacterized protein</fullName>
    </submittedName>
</protein>
<reference evidence="1 2" key="1">
    <citation type="submission" date="2018-02" db="EMBL/GenBank/DDBJ databases">
        <title>Full genome sequencing of a novel polyvalent bacteriophage as one of T4-Family member.</title>
        <authorList>
            <person name="Kawasaki T."/>
            <person name="Saad A.M."/>
            <person name="Yamada T."/>
        </authorList>
    </citation>
    <scope>NUCLEOTIDE SEQUENCE [LARGE SCALE GENOMIC DNA]</scope>
    <source>
        <strain evidence="1 2">EcS1</strain>
    </source>
</reference>
<dbReference type="EMBL" id="LC371242">
    <property type="protein sequence ID" value="BBC78143.1"/>
    <property type="molecule type" value="Genomic_DNA"/>
</dbReference>
<proteinExistence type="predicted"/>
<keyword evidence="2" id="KW-1185">Reference proteome</keyword>
<name>A0A2Z5ZCT9_9CAUD</name>
<accession>A0A2Z5ZCT9</accession>
<dbReference type="GeneID" id="65108282"/>
<organism evidence="1 2">
    <name type="scientific">Escherichia phage EcS1</name>
    <dbReference type="NCBI Taxonomy" id="2083276"/>
    <lineage>
        <taxon>Viruses</taxon>
        <taxon>Duplodnaviria</taxon>
        <taxon>Heunggongvirae</taxon>
        <taxon>Uroviricota</taxon>
        <taxon>Caudoviricetes</taxon>
        <taxon>Pantevenvirales</taxon>
        <taxon>Straboviridae</taxon>
        <taxon>Tevenvirinae</taxon>
        <taxon>Kagamiyamavirus</taxon>
        <taxon>Kagamiyamavirus ecs1</taxon>
    </lineage>
</organism>
<evidence type="ECO:0000313" key="1">
    <source>
        <dbReference type="EMBL" id="BBC78143.1"/>
    </source>
</evidence>